<dbReference type="Pfam" id="PF00437">
    <property type="entry name" value="T2SSE"/>
    <property type="match status" value="1"/>
</dbReference>
<dbReference type="Gene3D" id="3.40.50.300">
    <property type="entry name" value="P-loop containing nucleotide triphosphate hydrolases"/>
    <property type="match status" value="1"/>
</dbReference>
<dbReference type="SUPFAM" id="SSF52540">
    <property type="entry name" value="P-loop containing nucleoside triphosphate hydrolases"/>
    <property type="match status" value="1"/>
</dbReference>
<proteinExistence type="inferred from homology"/>
<dbReference type="PANTHER" id="PTHR30486">
    <property type="entry name" value="TWITCHING MOTILITY PROTEIN PILT"/>
    <property type="match status" value="1"/>
</dbReference>
<dbReference type="PANTHER" id="PTHR30486:SF6">
    <property type="entry name" value="TYPE IV PILUS RETRACTATION ATPASE PILT"/>
    <property type="match status" value="1"/>
</dbReference>
<dbReference type="AlphaFoldDB" id="A0A556QKR2"/>
<dbReference type="InterPro" id="IPR001482">
    <property type="entry name" value="T2SS/T4SS_dom"/>
</dbReference>
<dbReference type="RefSeq" id="WP_144353621.1">
    <property type="nucleotide sequence ID" value="NZ_CBCRVV010000016.1"/>
</dbReference>
<dbReference type="InterPro" id="IPR050921">
    <property type="entry name" value="T4SS_GSP_E_ATPase"/>
</dbReference>
<dbReference type="EMBL" id="VMBG01000002">
    <property type="protein sequence ID" value="TSJ77218.1"/>
    <property type="molecule type" value="Genomic_DNA"/>
</dbReference>
<dbReference type="SMART" id="SM00382">
    <property type="entry name" value="AAA"/>
    <property type="match status" value="1"/>
</dbReference>
<dbReference type="InterPro" id="IPR003593">
    <property type="entry name" value="AAA+_ATPase"/>
</dbReference>
<dbReference type="CDD" id="cd01131">
    <property type="entry name" value="PilT"/>
    <property type="match status" value="1"/>
</dbReference>
<gene>
    <name evidence="3" type="ORF">FPL22_14055</name>
</gene>
<dbReference type="Gene3D" id="3.30.450.90">
    <property type="match status" value="1"/>
</dbReference>
<comment type="caution">
    <text evidence="3">The sequence shown here is derived from an EMBL/GenBank/DDBJ whole genome shotgun (WGS) entry which is preliminary data.</text>
</comment>
<dbReference type="GO" id="GO:0016887">
    <property type="term" value="F:ATP hydrolysis activity"/>
    <property type="evidence" value="ECO:0007669"/>
    <property type="project" value="InterPro"/>
</dbReference>
<dbReference type="NCBIfam" id="TIGR01420">
    <property type="entry name" value="pilT_fam"/>
    <property type="match status" value="1"/>
</dbReference>
<comment type="similarity">
    <text evidence="1">Belongs to the GSP E family.</text>
</comment>
<dbReference type="InterPro" id="IPR006321">
    <property type="entry name" value="PilT/PilU"/>
</dbReference>
<evidence type="ECO:0000313" key="3">
    <source>
        <dbReference type="EMBL" id="TSJ77218.1"/>
    </source>
</evidence>
<accession>A0A556QKR2</accession>
<feature type="domain" description="AAA+ ATPase" evidence="2">
    <location>
        <begin position="125"/>
        <end position="259"/>
    </location>
</feature>
<name>A0A556QKR2_9BACT</name>
<reference evidence="3 4" key="1">
    <citation type="submission" date="2019-07" db="EMBL/GenBank/DDBJ databases">
        <title>Description of 53C-WASEF.</title>
        <authorList>
            <person name="Pitt A."/>
            <person name="Hahn M.W."/>
        </authorList>
    </citation>
    <scope>NUCLEOTIDE SEQUENCE [LARGE SCALE GENOMIC DNA]</scope>
    <source>
        <strain evidence="3 4">53C-WASEF</strain>
    </source>
</reference>
<dbReference type="InterPro" id="IPR027417">
    <property type="entry name" value="P-loop_NTPase"/>
</dbReference>
<evidence type="ECO:0000256" key="1">
    <source>
        <dbReference type="ARBA" id="ARBA00006611"/>
    </source>
</evidence>
<evidence type="ECO:0000259" key="2">
    <source>
        <dbReference type="SMART" id="SM00382"/>
    </source>
</evidence>
<organism evidence="3 4">
    <name type="scientific">Rariglobus hedericola</name>
    <dbReference type="NCBI Taxonomy" id="2597822"/>
    <lineage>
        <taxon>Bacteria</taxon>
        <taxon>Pseudomonadati</taxon>
        <taxon>Verrucomicrobiota</taxon>
        <taxon>Opitutia</taxon>
        <taxon>Opitutales</taxon>
        <taxon>Opitutaceae</taxon>
        <taxon>Rariglobus</taxon>
    </lineage>
</organism>
<dbReference type="GO" id="GO:0005524">
    <property type="term" value="F:ATP binding"/>
    <property type="evidence" value="ECO:0007669"/>
    <property type="project" value="InterPro"/>
</dbReference>
<keyword evidence="4" id="KW-1185">Reference proteome</keyword>
<sequence length="359" mass="39456">MPAAIDQILRAVRAHDGSDLHLMVGLPPRARVSGTLITLTEFPAVTAEHMEKLLHEICPPVRWEFFQKNHDLDFAYEIAGLARFRVNYLQNAWGMGAVFRQIPSKILSFDDLQLPESIKKLCTLREGLVLVTGPTGSGKSTTLAAMIDYINSTSRRNIVTIEEPIEFVHTNKQSIIAHREVGEHTESFAAAIRGAMRSDPDILLVGEMRQLDTMRLALGCAAMGILVFATLHTNNAPKTIDRIIDAFPADEQNQARVLLAGGLRGIVSQLLCKKISGGRVAVHEILLPHDALGGTIRSGNIAAIRNIIEGSQNEGMISMDVSLRKQFEAGVITAREAYMKATDKTLFERHLGPDTTVHN</sequence>
<protein>
    <submittedName>
        <fullName evidence="3">PilT/PilU family type 4a pilus ATPase</fullName>
    </submittedName>
</protein>
<dbReference type="Proteomes" id="UP000315648">
    <property type="component" value="Unassembled WGS sequence"/>
</dbReference>
<dbReference type="OrthoDB" id="9805147at2"/>
<evidence type="ECO:0000313" key="4">
    <source>
        <dbReference type="Proteomes" id="UP000315648"/>
    </source>
</evidence>